<protein>
    <submittedName>
        <fullName evidence="2">Uncharacterized protein</fullName>
    </submittedName>
</protein>
<evidence type="ECO:0000313" key="1">
    <source>
        <dbReference type="Proteomes" id="UP000887579"/>
    </source>
</evidence>
<accession>A0AC34F2W6</accession>
<dbReference type="WBParaSite" id="ES5_v2.g11300.t1">
    <property type="protein sequence ID" value="ES5_v2.g11300.t1"/>
    <property type="gene ID" value="ES5_v2.g11300"/>
</dbReference>
<evidence type="ECO:0000313" key="2">
    <source>
        <dbReference type="WBParaSite" id="ES5_v2.g11300.t1"/>
    </source>
</evidence>
<sequence length="601" mass="71508">SLDATMIISKAFYDKCSATYQKVIDEFEQKITDIQSQDGINEKAKAAQLEYIFVEYAQTYYIPMEYWLHFYTFHLTRYNKRVEDSGCSEVLIYFRRDFYEKHWFNCSKFIFALSYGFLDFYEYASEEIEISFPHSHLVELFDFYEKYLSSPPPKEVVKRYEAMKELYSKIIAAEDDVEKWFKLLLEVGINDFVTHVTEYRIVKNLNDEKLWKIYIGYLKDVNPKKMLAWYSKYCRFFMDDLEMKEKYQNEMKNYGGSMKLPWRNLFEFEKALVQNENNTVTEKYGDTVNSEFNEVVQNDENQDVQNAVATSQSSNSDIKFRPLKDICAEFRDSSISQYFSLPIMYYIRENADHMVLRKLFHSCKYFFLKKSTPICYAFYCFCRPEYQSGTTFDNEKLQCVNEACKPEVLKNLYITTVFYFWNYKLPTNYLSREIVPRIFRCDAKYVELIFQNLSFAELLFFIGHGNVVDLRLIHCEIKDVDGSVVVLEKIMEHLPNVKYIKLHPVTCGENTGHALANLKFNEKIFEMCFGLVGKRFDAVQFLNFCVTNRAEQQFHLEMQFNLNNFGEEFVQEIKTLMEGYKKSCENTLIYIGSNFDEYLDL</sequence>
<organism evidence="1 2">
    <name type="scientific">Panagrolaimus sp. ES5</name>
    <dbReference type="NCBI Taxonomy" id="591445"/>
    <lineage>
        <taxon>Eukaryota</taxon>
        <taxon>Metazoa</taxon>
        <taxon>Ecdysozoa</taxon>
        <taxon>Nematoda</taxon>
        <taxon>Chromadorea</taxon>
        <taxon>Rhabditida</taxon>
        <taxon>Tylenchina</taxon>
        <taxon>Panagrolaimomorpha</taxon>
        <taxon>Panagrolaimoidea</taxon>
        <taxon>Panagrolaimidae</taxon>
        <taxon>Panagrolaimus</taxon>
    </lineage>
</organism>
<proteinExistence type="predicted"/>
<reference evidence="2" key="1">
    <citation type="submission" date="2022-11" db="UniProtKB">
        <authorList>
            <consortium name="WormBaseParasite"/>
        </authorList>
    </citation>
    <scope>IDENTIFICATION</scope>
</reference>
<name>A0AC34F2W6_9BILA</name>
<dbReference type="Proteomes" id="UP000887579">
    <property type="component" value="Unplaced"/>
</dbReference>